<dbReference type="SUPFAM" id="SSF53474">
    <property type="entry name" value="alpha/beta-Hydrolases"/>
    <property type="match status" value="1"/>
</dbReference>
<gene>
    <name evidence="4" type="ORF">TK06_21160</name>
</gene>
<dbReference type="Proteomes" id="UP000076083">
    <property type="component" value="Chromosome"/>
</dbReference>
<dbReference type="Pfam" id="PF20434">
    <property type="entry name" value="BD-FAE"/>
    <property type="match status" value="1"/>
</dbReference>
<sequence length="304" mass="32797">MSLILRVCALLLLSQIALAGPLMEAIKERRAERQQDSAPLKLPAGATRLKDLPYGPNNRERLDVYLPPKPSNAPIIFMVHGGAWRTGDKDAQQVVSNKVSRWVAKGFIFVSANYPLLPDTKPLQQAQEVAKALAMTQANAASWGGSANHVIVMGHSAGAHLVALLAASPSLAAAQGVKPWLGTVALDSAALDVEKIMQARHMPFYDEAFGSDPTYWQQTSPSYVLANGAAPMLAVCSTRRDVACEQAHLFATHATALTVSVNVLELGMTHKEINQLLGTPGAYTEEVERFMARLDIDVAKRLGR</sequence>
<evidence type="ECO:0000259" key="3">
    <source>
        <dbReference type="Pfam" id="PF20434"/>
    </source>
</evidence>
<feature type="chain" id="PRO_5007812477" description="BD-FAE-like domain-containing protein" evidence="2">
    <location>
        <begin position="20"/>
        <end position="304"/>
    </location>
</feature>
<dbReference type="PANTHER" id="PTHR48081">
    <property type="entry name" value="AB HYDROLASE SUPERFAMILY PROTEIN C4A8.06C"/>
    <property type="match status" value="1"/>
</dbReference>
<accession>A0A159ZZH0</accession>
<dbReference type="InterPro" id="IPR050300">
    <property type="entry name" value="GDXG_lipolytic_enzyme"/>
</dbReference>
<evidence type="ECO:0000313" key="5">
    <source>
        <dbReference type="Proteomes" id="UP000076083"/>
    </source>
</evidence>
<dbReference type="InterPro" id="IPR049492">
    <property type="entry name" value="BD-FAE-like_dom"/>
</dbReference>
<name>A0A159ZZH0_PSEFL</name>
<dbReference type="InterPro" id="IPR029058">
    <property type="entry name" value="AB_hydrolase_fold"/>
</dbReference>
<dbReference type="Gene3D" id="3.40.50.1820">
    <property type="entry name" value="alpha/beta hydrolase"/>
    <property type="match status" value="1"/>
</dbReference>
<reference evidence="5" key="1">
    <citation type="submission" date="2016-04" db="EMBL/GenBank/DDBJ databases">
        <authorList>
            <person name="Ray J."/>
            <person name="Price M."/>
            <person name="Deutschbauer A."/>
        </authorList>
    </citation>
    <scope>NUCLEOTIDE SEQUENCE [LARGE SCALE GENOMIC DNA]</scope>
    <source>
        <strain evidence="5">FW300-N2E2</strain>
    </source>
</reference>
<feature type="domain" description="BD-FAE-like" evidence="3">
    <location>
        <begin position="62"/>
        <end position="169"/>
    </location>
</feature>
<dbReference type="EMBL" id="CP015225">
    <property type="protein sequence ID" value="AMZ73495.1"/>
    <property type="molecule type" value="Genomic_DNA"/>
</dbReference>
<dbReference type="RefSeq" id="WP_063323667.1">
    <property type="nucleotide sequence ID" value="NZ_CP015225.1"/>
</dbReference>
<dbReference type="PANTHER" id="PTHR48081:SF33">
    <property type="entry name" value="KYNURENINE FORMAMIDASE"/>
    <property type="match status" value="1"/>
</dbReference>
<evidence type="ECO:0000256" key="2">
    <source>
        <dbReference type="SAM" id="SignalP"/>
    </source>
</evidence>
<evidence type="ECO:0000313" key="4">
    <source>
        <dbReference type="EMBL" id="AMZ73495.1"/>
    </source>
</evidence>
<proteinExistence type="predicted"/>
<keyword evidence="2" id="KW-0732">Signal</keyword>
<reference evidence="4 5" key="2">
    <citation type="journal article" date="2018" name="Nature">
        <title>Mutant phenotypes for thousands of bacterial genes of unknown function.</title>
        <authorList>
            <person name="Price M.N."/>
            <person name="Wetmore K.M."/>
            <person name="Waters R.J."/>
            <person name="Callaghan M."/>
            <person name="Ray J."/>
            <person name="Liu H."/>
            <person name="Kuehl J.V."/>
            <person name="Melnyk R.A."/>
            <person name="Lamson J.S."/>
            <person name="Suh Y."/>
            <person name="Carlson H.K."/>
            <person name="Esquivel Z."/>
            <person name="Sadeeshkumar H."/>
            <person name="Chakraborty R."/>
            <person name="Zane G.M."/>
            <person name="Rubin B.E."/>
            <person name="Wall J.D."/>
            <person name="Visel A."/>
            <person name="Bristow J."/>
            <person name="Blow M.J."/>
            <person name="Arkin A.P."/>
            <person name="Deutschbauer A.M."/>
        </authorList>
    </citation>
    <scope>NUCLEOTIDE SEQUENCE [LARGE SCALE GENOMIC DNA]</scope>
    <source>
        <strain evidence="4 5">FW300-N2E2</strain>
    </source>
</reference>
<keyword evidence="1" id="KW-0378">Hydrolase</keyword>
<evidence type="ECO:0000256" key="1">
    <source>
        <dbReference type="ARBA" id="ARBA00022801"/>
    </source>
</evidence>
<dbReference type="AlphaFoldDB" id="A0A159ZZH0"/>
<feature type="signal peptide" evidence="2">
    <location>
        <begin position="1"/>
        <end position="19"/>
    </location>
</feature>
<dbReference type="GO" id="GO:0016787">
    <property type="term" value="F:hydrolase activity"/>
    <property type="evidence" value="ECO:0007669"/>
    <property type="project" value="UniProtKB-KW"/>
</dbReference>
<protein>
    <recommendedName>
        <fullName evidence="3">BD-FAE-like domain-containing protein</fullName>
    </recommendedName>
</protein>
<organism evidence="4 5">
    <name type="scientific">Pseudomonas fluorescens</name>
    <dbReference type="NCBI Taxonomy" id="294"/>
    <lineage>
        <taxon>Bacteria</taxon>
        <taxon>Pseudomonadati</taxon>
        <taxon>Pseudomonadota</taxon>
        <taxon>Gammaproteobacteria</taxon>
        <taxon>Pseudomonadales</taxon>
        <taxon>Pseudomonadaceae</taxon>
        <taxon>Pseudomonas</taxon>
    </lineage>
</organism>